<evidence type="ECO:0008006" key="3">
    <source>
        <dbReference type="Google" id="ProtNLM"/>
    </source>
</evidence>
<keyword evidence="2" id="KW-1185">Reference proteome</keyword>
<evidence type="ECO:0000313" key="1">
    <source>
        <dbReference type="EMBL" id="MCS4558512.1"/>
    </source>
</evidence>
<accession>A0ABT2FRE9</accession>
<gene>
    <name evidence="1" type="ORF">L9G74_18920</name>
</gene>
<sequence length="66" mass="7501">MNDADRAQAEIERFSQLSIAQLRQRPAPKANGLCLYCQARVANGVLFCDSDCRDDFERLARRKARA</sequence>
<protein>
    <recommendedName>
        <fullName evidence="3">DUF2116 family Zn-ribbon domain-containing protein</fullName>
    </recommendedName>
</protein>
<proteinExistence type="predicted"/>
<name>A0ABT2FRE9_9GAMM</name>
<comment type="caution">
    <text evidence="1">The sequence shown here is derived from an EMBL/GenBank/DDBJ whole genome shotgun (WGS) entry which is preliminary data.</text>
</comment>
<reference evidence="2" key="1">
    <citation type="submission" date="2023-07" db="EMBL/GenBank/DDBJ databases">
        <title>Shewanella mangrovi sp. nov., an acetaldehyde- degrading bacterium isolated from mangrove sediment.</title>
        <authorList>
            <person name="Liu Y."/>
        </authorList>
    </citation>
    <scope>NUCLEOTIDE SEQUENCE [LARGE SCALE GENOMIC DNA]</scope>
    <source>
        <strain evidence="2">C32</strain>
    </source>
</reference>
<dbReference type="RefSeq" id="WP_238898331.1">
    <property type="nucleotide sequence ID" value="NZ_JAKOGG010000022.1"/>
</dbReference>
<evidence type="ECO:0000313" key="2">
    <source>
        <dbReference type="Proteomes" id="UP001201549"/>
    </source>
</evidence>
<dbReference type="EMBL" id="JAKOGG010000022">
    <property type="protein sequence ID" value="MCS4558512.1"/>
    <property type="molecule type" value="Genomic_DNA"/>
</dbReference>
<dbReference type="Proteomes" id="UP001201549">
    <property type="component" value="Unassembled WGS sequence"/>
</dbReference>
<organism evidence="1 2">
    <name type="scientific">Shewanella electrica</name>
    <dbReference type="NCBI Taxonomy" id="515560"/>
    <lineage>
        <taxon>Bacteria</taxon>
        <taxon>Pseudomonadati</taxon>
        <taxon>Pseudomonadota</taxon>
        <taxon>Gammaproteobacteria</taxon>
        <taxon>Alteromonadales</taxon>
        <taxon>Shewanellaceae</taxon>
        <taxon>Shewanella</taxon>
    </lineage>
</organism>